<accession>A0A1V2KEW6</accession>
<dbReference type="AlphaFoldDB" id="A0A1V2KEW6"/>
<dbReference type="Proteomes" id="UP000189295">
    <property type="component" value="Unassembled WGS sequence"/>
</dbReference>
<name>A0A1V2KEW6_PSECE</name>
<organism evidence="1 2">
    <name type="scientific">Pseudomonas cedrina subsp. cedrina</name>
    <dbReference type="NCBI Taxonomy" id="76762"/>
    <lineage>
        <taxon>Bacteria</taxon>
        <taxon>Pseudomonadati</taxon>
        <taxon>Pseudomonadota</taxon>
        <taxon>Gammaproteobacteria</taxon>
        <taxon>Pseudomonadales</taxon>
        <taxon>Pseudomonadaceae</taxon>
        <taxon>Pseudomonas</taxon>
    </lineage>
</organism>
<evidence type="ECO:0000313" key="1">
    <source>
        <dbReference type="EMBL" id="ONH56040.1"/>
    </source>
</evidence>
<evidence type="ECO:0000313" key="2">
    <source>
        <dbReference type="Proteomes" id="UP000189295"/>
    </source>
</evidence>
<dbReference type="RefSeq" id="WP_076950938.1">
    <property type="nucleotide sequence ID" value="NZ_MNPW01000003.1"/>
</dbReference>
<dbReference type="NCBIfam" id="TIGR04424">
    <property type="entry name" value="metallo_McbB"/>
    <property type="match status" value="1"/>
</dbReference>
<dbReference type="InterPro" id="IPR030956">
    <property type="entry name" value="McbB"/>
</dbReference>
<proteinExistence type="predicted"/>
<comment type="caution">
    <text evidence="1">The sequence shown here is derived from an EMBL/GenBank/DDBJ whole genome shotgun (WGS) entry which is preliminary data.</text>
</comment>
<gene>
    <name evidence="1" type="ORF">BLL36_07970</name>
</gene>
<protein>
    <submittedName>
        <fullName evidence="1">Microcin B17-processing protein McbB</fullName>
    </submittedName>
</protein>
<sequence length="285" mass="32648">MNIIIPNYEILNLDKESLVVSDVGISKIHSEPLLNVLRKLKLSNVMTKVELDEVLAENGLVQNDAFEFLEKIIPFKCVEEMYFEKTIIIHDWKGKVDVEELFRGELPGCLEFKSFKSGLVDPDKTFRFFIVLLCYSYDYESVKNLYFDLARASPKSAICVCWQMGSVFCIGQPYIPEIGNPCHFCAVDRLINNEAIMPAKNNWSSILSFCRNRQVGIPANALSLYQEMIVVGAVSKKIRFFTEHSDGFKYQDNVLHSSYLQLVDGQVFEESNSHWYMCDCLRADG</sequence>
<reference evidence="1 2" key="1">
    <citation type="submission" date="2016-10" db="EMBL/GenBank/DDBJ databases">
        <title>Pseudomonas lactis sp. nov. and Pseudomonas paralactis sp. nov., isolated from bovine raw milk.</title>
        <authorList>
            <person name="Von Neubeck M."/>
            <person name="Huptas C."/>
            <person name="Glueck C."/>
            <person name="Krewinkel M."/>
            <person name="Stoeckel M."/>
            <person name="Stressler T."/>
            <person name="Fischer L."/>
            <person name="Hinrichs J."/>
            <person name="Scherer S."/>
            <person name="Wenning M."/>
        </authorList>
    </citation>
    <scope>NUCLEOTIDE SEQUENCE [LARGE SCALE GENOMIC DNA]</scope>
    <source>
        <strain evidence="1 2">DSM 17516</strain>
    </source>
</reference>
<dbReference type="EMBL" id="MNPW01000003">
    <property type="protein sequence ID" value="ONH56040.1"/>
    <property type="molecule type" value="Genomic_DNA"/>
</dbReference>
<dbReference type="OrthoDB" id="7010036at2"/>